<evidence type="ECO:0000313" key="2">
    <source>
        <dbReference type="Proteomes" id="UP001482620"/>
    </source>
</evidence>
<protein>
    <submittedName>
        <fullName evidence="1">Uncharacterized protein</fullName>
    </submittedName>
</protein>
<proteinExistence type="predicted"/>
<gene>
    <name evidence="1" type="ORF">ILYODFUR_009957</name>
</gene>
<comment type="caution">
    <text evidence="1">The sequence shown here is derived from an EMBL/GenBank/DDBJ whole genome shotgun (WGS) entry which is preliminary data.</text>
</comment>
<dbReference type="EMBL" id="JAHRIQ010104977">
    <property type="protein sequence ID" value="MEQ2255068.1"/>
    <property type="molecule type" value="Genomic_DNA"/>
</dbReference>
<organism evidence="1 2">
    <name type="scientific">Ilyodon furcidens</name>
    <name type="common">goldbreast splitfin</name>
    <dbReference type="NCBI Taxonomy" id="33524"/>
    <lineage>
        <taxon>Eukaryota</taxon>
        <taxon>Metazoa</taxon>
        <taxon>Chordata</taxon>
        <taxon>Craniata</taxon>
        <taxon>Vertebrata</taxon>
        <taxon>Euteleostomi</taxon>
        <taxon>Actinopterygii</taxon>
        <taxon>Neopterygii</taxon>
        <taxon>Teleostei</taxon>
        <taxon>Neoteleostei</taxon>
        <taxon>Acanthomorphata</taxon>
        <taxon>Ovalentaria</taxon>
        <taxon>Atherinomorphae</taxon>
        <taxon>Cyprinodontiformes</taxon>
        <taxon>Goodeidae</taxon>
        <taxon>Ilyodon</taxon>
    </lineage>
</organism>
<reference evidence="1 2" key="1">
    <citation type="submission" date="2021-06" db="EMBL/GenBank/DDBJ databases">
        <authorList>
            <person name="Palmer J.M."/>
        </authorList>
    </citation>
    <scope>NUCLEOTIDE SEQUENCE [LARGE SCALE GENOMIC DNA]</scope>
    <source>
        <strain evidence="2">if_2019</strain>
        <tissue evidence="1">Muscle</tissue>
    </source>
</reference>
<sequence length="105" mass="12035">MREERGMMEGWSVRGRTKETIDRVRIRPCLEDRRKEVLFSLSVLDEDRARPESLGSLYHKPPCVPVEQPSQMNPSEPLLSRIKSILSTAVLADPKHIAQKQNKSP</sequence>
<dbReference type="Proteomes" id="UP001482620">
    <property type="component" value="Unassembled WGS sequence"/>
</dbReference>
<evidence type="ECO:0000313" key="1">
    <source>
        <dbReference type="EMBL" id="MEQ2255068.1"/>
    </source>
</evidence>
<name>A0ABV0VEB3_9TELE</name>
<keyword evidence="2" id="KW-1185">Reference proteome</keyword>
<accession>A0ABV0VEB3</accession>